<comment type="caution">
    <text evidence="1">The sequence shown here is derived from an EMBL/GenBank/DDBJ whole genome shotgun (WGS) entry which is preliminary data.</text>
</comment>
<evidence type="ECO:0000313" key="1">
    <source>
        <dbReference type="EMBL" id="TRM60000.1"/>
    </source>
</evidence>
<gene>
    <name evidence="1" type="ORF">BD626DRAFT_506143</name>
</gene>
<name>A0A550C5E4_9AGAR</name>
<keyword evidence="2" id="KW-1185">Reference proteome</keyword>
<dbReference type="InterPro" id="IPR031818">
    <property type="entry name" value="Hri1"/>
</dbReference>
<dbReference type="OrthoDB" id="4045395at2759"/>
<dbReference type="Proteomes" id="UP000320762">
    <property type="component" value="Unassembled WGS sequence"/>
</dbReference>
<dbReference type="Gene3D" id="2.40.128.320">
    <property type="entry name" value="Protein HRI1, N-terminal domain"/>
    <property type="match status" value="1"/>
</dbReference>
<organism evidence="1 2">
    <name type="scientific">Schizophyllum amplum</name>
    <dbReference type="NCBI Taxonomy" id="97359"/>
    <lineage>
        <taxon>Eukaryota</taxon>
        <taxon>Fungi</taxon>
        <taxon>Dikarya</taxon>
        <taxon>Basidiomycota</taxon>
        <taxon>Agaricomycotina</taxon>
        <taxon>Agaricomycetes</taxon>
        <taxon>Agaricomycetidae</taxon>
        <taxon>Agaricales</taxon>
        <taxon>Schizophyllaceae</taxon>
        <taxon>Schizophyllum</taxon>
    </lineage>
</organism>
<dbReference type="AlphaFoldDB" id="A0A550C5E4"/>
<evidence type="ECO:0008006" key="3">
    <source>
        <dbReference type="Google" id="ProtNLM"/>
    </source>
</evidence>
<accession>A0A550C5E4</accession>
<dbReference type="EMBL" id="VDMD01000024">
    <property type="protein sequence ID" value="TRM60000.1"/>
    <property type="molecule type" value="Genomic_DNA"/>
</dbReference>
<evidence type="ECO:0000313" key="2">
    <source>
        <dbReference type="Proteomes" id="UP000320762"/>
    </source>
</evidence>
<sequence>MPGFVSFREGFRWLLDELDEPTLTIVLSGKDTGAFVDVRFLQTSASTLEWAFAGFRHAEDRNRVRFEHLLDSRTTNPASIIDAGTMVELSKPGRSLERGSMINPETGRYSPYEEVWQEEAVASDVAIVRRRDGQIWKARVGDWQLEVGRDERGCWAWQARRPDGCWEIVRITKNASAPYFLPNDRVAVEEWAADGWEIIECS</sequence>
<proteinExistence type="predicted"/>
<dbReference type="InterPro" id="IPR043047">
    <property type="entry name" value="Hri1_N_sf"/>
</dbReference>
<dbReference type="Pfam" id="PF16815">
    <property type="entry name" value="HRI1"/>
    <property type="match status" value="1"/>
</dbReference>
<reference evidence="1 2" key="1">
    <citation type="journal article" date="2019" name="New Phytol.">
        <title>Comparative genomics reveals unique wood-decay strategies and fruiting body development in the Schizophyllaceae.</title>
        <authorList>
            <person name="Almasi E."/>
            <person name="Sahu N."/>
            <person name="Krizsan K."/>
            <person name="Balint B."/>
            <person name="Kovacs G.M."/>
            <person name="Kiss B."/>
            <person name="Cseklye J."/>
            <person name="Drula E."/>
            <person name="Henrissat B."/>
            <person name="Nagy I."/>
            <person name="Chovatia M."/>
            <person name="Adam C."/>
            <person name="LaButti K."/>
            <person name="Lipzen A."/>
            <person name="Riley R."/>
            <person name="Grigoriev I.V."/>
            <person name="Nagy L.G."/>
        </authorList>
    </citation>
    <scope>NUCLEOTIDE SEQUENCE [LARGE SCALE GENOMIC DNA]</scope>
    <source>
        <strain evidence="1 2">NL-1724</strain>
    </source>
</reference>
<protein>
    <recommendedName>
        <fullName evidence="3">Protein HRI1</fullName>
    </recommendedName>
</protein>
<dbReference type="STRING" id="97359.A0A550C5E4"/>